<keyword evidence="3" id="KW-1185">Reference proteome</keyword>
<organism evidence="1 3">
    <name type="scientific">Smittium megazygosporum</name>
    <dbReference type="NCBI Taxonomy" id="133381"/>
    <lineage>
        <taxon>Eukaryota</taxon>
        <taxon>Fungi</taxon>
        <taxon>Fungi incertae sedis</taxon>
        <taxon>Zoopagomycota</taxon>
        <taxon>Kickxellomycotina</taxon>
        <taxon>Harpellomycetes</taxon>
        <taxon>Harpellales</taxon>
        <taxon>Legeriomycetaceae</taxon>
        <taxon>Smittium</taxon>
    </lineage>
</organism>
<gene>
    <name evidence="2" type="ORF">BB560_002586</name>
    <name evidence="1" type="ORF">BB560_007343</name>
</gene>
<evidence type="ECO:0000313" key="1">
    <source>
        <dbReference type="EMBL" id="PVU84487.1"/>
    </source>
</evidence>
<dbReference type="AlphaFoldDB" id="A0A2T9XWM6"/>
<sequence>MIASMWKSERIEVKKKYKAKSEELKNRINNHNRIAKESVSTNMYLKLQVDDNLEKNSKKVDSATQSLVENSTVLPSEPCINEWVQGLSSSNAPNQYNQPIDYSRLSGTNVQQPHSGNTCVVTEQAEILDDEDIKLKNFHKEQSSKHRRSISYPDNLVQGFGFGDNIYKSIFFDVEPRLEQQILKPELNSLTEDYSSNIYHQQTSHISGLDAPWTNSNYSKKVFKYFVFNETCF</sequence>
<proteinExistence type="predicted"/>
<evidence type="ECO:0000313" key="2">
    <source>
        <dbReference type="EMBL" id="PVV02951.1"/>
    </source>
</evidence>
<name>A0A2T9XWM6_9FUNG</name>
<dbReference type="EMBL" id="MBFS01003927">
    <property type="protein sequence ID" value="PVU84487.1"/>
    <property type="molecule type" value="Genomic_DNA"/>
</dbReference>
<accession>A0A2T9XWM6</accession>
<dbReference type="Proteomes" id="UP000245609">
    <property type="component" value="Unassembled WGS sequence"/>
</dbReference>
<comment type="caution">
    <text evidence="1">The sequence shown here is derived from an EMBL/GenBank/DDBJ whole genome shotgun (WGS) entry which is preliminary data.</text>
</comment>
<dbReference type="EMBL" id="MBFS01000296">
    <property type="protein sequence ID" value="PVV02951.1"/>
    <property type="molecule type" value="Genomic_DNA"/>
</dbReference>
<reference evidence="1 3" key="1">
    <citation type="journal article" date="2018" name="MBio">
        <title>Comparative Genomics Reveals the Core Gene Toolbox for the Fungus-Insect Symbiosis.</title>
        <authorList>
            <person name="Wang Y."/>
            <person name="Stata M."/>
            <person name="Wang W."/>
            <person name="Stajich J.E."/>
            <person name="White M.M."/>
            <person name="Moncalvo J.M."/>
        </authorList>
    </citation>
    <scope>NUCLEOTIDE SEQUENCE [LARGE SCALE GENOMIC DNA]</scope>
    <source>
        <strain evidence="1 3">SC-DP-2</strain>
    </source>
</reference>
<protein>
    <submittedName>
        <fullName evidence="1">Uncharacterized protein</fullName>
    </submittedName>
</protein>
<evidence type="ECO:0000313" key="3">
    <source>
        <dbReference type="Proteomes" id="UP000245609"/>
    </source>
</evidence>